<evidence type="ECO:0000259" key="2">
    <source>
        <dbReference type="PROSITE" id="PS51898"/>
    </source>
</evidence>
<dbReference type="PROSITE" id="PS51898">
    <property type="entry name" value="TYR_RECOMBINASE"/>
    <property type="match status" value="1"/>
</dbReference>
<dbReference type="InterPro" id="IPR011010">
    <property type="entry name" value="DNA_brk_join_enz"/>
</dbReference>
<comment type="caution">
    <text evidence="3">The sequence shown here is derived from an EMBL/GenBank/DDBJ whole genome shotgun (WGS) entry which is preliminary data.</text>
</comment>
<reference evidence="3 4" key="1">
    <citation type="submission" date="2016-01" db="EMBL/GenBank/DDBJ databases">
        <title>Investigation of taxonomic status of Bacillus aminovorans.</title>
        <authorList>
            <person name="Verma A."/>
            <person name="Pal Y."/>
            <person name="Krishnamurthi S."/>
        </authorList>
    </citation>
    <scope>NUCLEOTIDE SEQUENCE [LARGE SCALE GENOMIC DNA]</scope>
    <source>
        <strain evidence="3 4">DSM 4337</strain>
    </source>
</reference>
<protein>
    <submittedName>
        <fullName evidence="3">Integrase</fullName>
    </submittedName>
</protein>
<accession>A0A177KWG0</accession>
<dbReference type="Pfam" id="PF00589">
    <property type="entry name" value="Phage_integrase"/>
    <property type="match status" value="1"/>
</dbReference>
<dbReference type="OrthoDB" id="9785687at2"/>
<dbReference type="GO" id="GO:0015074">
    <property type="term" value="P:DNA integration"/>
    <property type="evidence" value="ECO:0007669"/>
    <property type="project" value="InterPro"/>
</dbReference>
<dbReference type="SUPFAM" id="SSF56349">
    <property type="entry name" value="DNA breaking-rejoining enzymes"/>
    <property type="match status" value="1"/>
</dbReference>
<dbReference type="InterPro" id="IPR002104">
    <property type="entry name" value="Integrase_catalytic"/>
</dbReference>
<dbReference type="InterPro" id="IPR013762">
    <property type="entry name" value="Integrase-like_cat_sf"/>
</dbReference>
<proteinExistence type="predicted"/>
<gene>
    <name evidence="3" type="ORF">AWH48_01295</name>
</gene>
<evidence type="ECO:0000313" key="3">
    <source>
        <dbReference type="EMBL" id="OAH57683.1"/>
    </source>
</evidence>
<dbReference type="GO" id="GO:0003677">
    <property type="term" value="F:DNA binding"/>
    <property type="evidence" value="ECO:0007669"/>
    <property type="project" value="InterPro"/>
</dbReference>
<dbReference type="EMBL" id="LQWZ01000012">
    <property type="protein sequence ID" value="OAH57683.1"/>
    <property type="molecule type" value="Genomic_DNA"/>
</dbReference>
<organism evidence="3 4">
    <name type="scientific">Domibacillus aminovorans</name>
    <dbReference type="NCBI Taxonomy" id="29332"/>
    <lineage>
        <taxon>Bacteria</taxon>
        <taxon>Bacillati</taxon>
        <taxon>Bacillota</taxon>
        <taxon>Bacilli</taxon>
        <taxon>Bacillales</taxon>
        <taxon>Bacillaceae</taxon>
        <taxon>Domibacillus</taxon>
    </lineage>
</organism>
<dbReference type="AlphaFoldDB" id="A0A177KWG0"/>
<dbReference type="Gene3D" id="1.10.443.10">
    <property type="entry name" value="Intergrase catalytic core"/>
    <property type="match status" value="1"/>
</dbReference>
<evidence type="ECO:0000313" key="4">
    <source>
        <dbReference type="Proteomes" id="UP000077271"/>
    </source>
</evidence>
<sequence length="117" mass="13711">MQLDFTASIVAPKDDKKLPKYMTIQELTKLFTYLEKKSGSLALRNELMFKLLATTGMRRQELVDLIWEKIDLVNQTILVRGKGKKERLLPPHPIVLPLFQEYKKILTDQQNHYNLNL</sequence>
<dbReference type="GO" id="GO:0006310">
    <property type="term" value="P:DNA recombination"/>
    <property type="evidence" value="ECO:0007669"/>
    <property type="project" value="UniProtKB-KW"/>
</dbReference>
<evidence type="ECO:0000256" key="1">
    <source>
        <dbReference type="ARBA" id="ARBA00023172"/>
    </source>
</evidence>
<feature type="domain" description="Tyr recombinase" evidence="2">
    <location>
        <begin position="17"/>
        <end position="117"/>
    </location>
</feature>
<dbReference type="RefSeq" id="WP_063974696.1">
    <property type="nucleotide sequence ID" value="NZ_LQWZ01000012.1"/>
</dbReference>
<name>A0A177KWG0_9BACI</name>
<dbReference type="Proteomes" id="UP000077271">
    <property type="component" value="Unassembled WGS sequence"/>
</dbReference>
<keyword evidence="1" id="KW-0233">DNA recombination</keyword>